<evidence type="ECO:0000256" key="2">
    <source>
        <dbReference type="SAM" id="Phobius"/>
    </source>
</evidence>
<feature type="transmembrane region" description="Helical" evidence="2">
    <location>
        <begin position="42"/>
        <end position="61"/>
    </location>
</feature>
<proteinExistence type="predicted"/>
<name>A0ABR2SWD3_9ROSI</name>
<keyword evidence="2" id="KW-0472">Membrane</keyword>
<dbReference type="Proteomes" id="UP001396334">
    <property type="component" value="Unassembled WGS sequence"/>
</dbReference>
<keyword evidence="2" id="KW-0812">Transmembrane</keyword>
<evidence type="ECO:0000313" key="4">
    <source>
        <dbReference type="Proteomes" id="UP001396334"/>
    </source>
</evidence>
<evidence type="ECO:0000313" key="3">
    <source>
        <dbReference type="EMBL" id="KAK9029273.1"/>
    </source>
</evidence>
<organism evidence="3 4">
    <name type="scientific">Hibiscus sabdariffa</name>
    <name type="common">roselle</name>
    <dbReference type="NCBI Taxonomy" id="183260"/>
    <lineage>
        <taxon>Eukaryota</taxon>
        <taxon>Viridiplantae</taxon>
        <taxon>Streptophyta</taxon>
        <taxon>Embryophyta</taxon>
        <taxon>Tracheophyta</taxon>
        <taxon>Spermatophyta</taxon>
        <taxon>Magnoliopsida</taxon>
        <taxon>eudicotyledons</taxon>
        <taxon>Gunneridae</taxon>
        <taxon>Pentapetalae</taxon>
        <taxon>rosids</taxon>
        <taxon>malvids</taxon>
        <taxon>Malvales</taxon>
        <taxon>Malvaceae</taxon>
        <taxon>Malvoideae</taxon>
        <taxon>Hibiscus</taxon>
    </lineage>
</organism>
<gene>
    <name evidence="3" type="ORF">V6N11_026393</name>
</gene>
<feature type="region of interest" description="Disordered" evidence="1">
    <location>
        <begin position="72"/>
        <end position="91"/>
    </location>
</feature>
<comment type="caution">
    <text evidence="3">The sequence shown here is derived from an EMBL/GenBank/DDBJ whole genome shotgun (WGS) entry which is preliminary data.</text>
</comment>
<keyword evidence="2" id="KW-1133">Transmembrane helix</keyword>
<sequence>MPTCNNPLSSLNLFSNCKDFGFYEKKKSIARHKKKKKKKKKVLTIITVIITVTVGGDGLAVKMKPRLFSLQGTSHQIHPSPSPVATTTGDVPTEKGVAMVVGEGPKTEASTWEPIMLIIKRRRTK</sequence>
<accession>A0ABR2SWD3</accession>
<keyword evidence="4" id="KW-1185">Reference proteome</keyword>
<evidence type="ECO:0000256" key="1">
    <source>
        <dbReference type="SAM" id="MobiDB-lite"/>
    </source>
</evidence>
<reference evidence="3 4" key="1">
    <citation type="journal article" date="2024" name="G3 (Bethesda)">
        <title>Genome assembly of Hibiscus sabdariffa L. provides insights into metabolisms of medicinal natural products.</title>
        <authorList>
            <person name="Kim T."/>
        </authorList>
    </citation>
    <scope>NUCLEOTIDE SEQUENCE [LARGE SCALE GENOMIC DNA]</scope>
    <source>
        <strain evidence="3">TK-2024</strain>
        <tissue evidence="3">Old leaves</tissue>
    </source>
</reference>
<feature type="compositionally biased region" description="Polar residues" evidence="1">
    <location>
        <begin position="72"/>
        <end position="90"/>
    </location>
</feature>
<dbReference type="EMBL" id="JBBPBN010000011">
    <property type="protein sequence ID" value="KAK9029273.1"/>
    <property type="molecule type" value="Genomic_DNA"/>
</dbReference>
<protein>
    <submittedName>
        <fullName evidence="3">Uncharacterized protein</fullName>
    </submittedName>
</protein>